<dbReference type="STRING" id="1215104.GCA_000730585_05030"/>
<evidence type="ECO:0000313" key="1">
    <source>
        <dbReference type="EMBL" id="SNS15910.1"/>
    </source>
</evidence>
<dbReference type="AlphaFoldDB" id="A0A239C721"/>
<dbReference type="EMBL" id="FZOL01000004">
    <property type="protein sequence ID" value="SNS15910.1"/>
    <property type="molecule type" value="Genomic_DNA"/>
</dbReference>
<evidence type="ECO:0000313" key="2">
    <source>
        <dbReference type="Proteomes" id="UP000198407"/>
    </source>
</evidence>
<accession>A0A239C721</accession>
<keyword evidence="2" id="KW-1185">Reference proteome</keyword>
<dbReference type="Proteomes" id="UP000198407">
    <property type="component" value="Unassembled WGS sequence"/>
</dbReference>
<sequence length="306" mass="34270">MRFIRQDLIDEPGLNALAKMEIAFTGVEGLDDRTDYSVTRSRLLARRSVQVQYDPETLVLNVGGNPYRVTDAGFEDFCRDFRASSIVVDATSLDFSEIALLLYAYTFCNRKPRVGFLYVEPKEYVRRNLDEPAVHGAAFDLSSGFSRQPIPPFIPLLTQNDAVHLVAFLGFEGGRLTQKLNEDDGQHIRKVTIVFGIPPFQATWDLEAFMANSRLLETSDANVKYCGANNPKAAYDLLMKEASALTSRSACNRLAICPFGTKPMAIGAALYCAAQRRARVLFDHPKRKPGRTTGVHCMHWYEVEMA</sequence>
<name>A0A239C721_9PSED</name>
<proteinExistence type="predicted"/>
<organism evidence="1 2">
    <name type="scientific">Pseudomonas japonica</name>
    <dbReference type="NCBI Taxonomy" id="256466"/>
    <lineage>
        <taxon>Bacteria</taxon>
        <taxon>Pseudomonadati</taxon>
        <taxon>Pseudomonadota</taxon>
        <taxon>Gammaproteobacteria</taxon>
        <taxon>Pseudomonadales</taxon>
        <taxon>Pseudomonadaceae</taxon>
        <taxon>Pseudomonas</taxon>
    </lineage>
</organism>
<protein>
    <submittedName>
        <fullName evidence="1">Uncharacterized protein</fullName>
    </submittedName>
</protein>
<reference evidence="2" key="1">
    <citation type="submission" date="2017-06" db="EMBL/GenBank/DDBJ databases">
        <authorList>
            <person name="Varghese N."/>
            <person name="Submissions S."/>
        </authorList>
    </citation>
    <scope>NUCLEOTIDE SEQUENCE [LARGE SCALE GENOMIC DNA]</scope>
    <source>
        <strain evidence="2">DSM 22348</strain>
    </source>
</reference>
<gene>
    <name evidence="1" type="ORF">SAMN05444352_10434</name>
</gene>